<sequence length="189" mass="19703">MNVSVLFCTVICPTNNQQIRSLRSSSAAKRLTPDMRKAVEALKGSTSEQRIAGLLTSQDPNLAGLSPTQLAAEFMAAGRGAMTIEELTALRDAGALPAGLSQADLEALANGVKSARGSNPAALSQEQLGLLQAAGAFPADMNPMDLMAMSILAKPEVTQEDLSQDYAIQGRGTSQMGAQNVISNMSPVQ</sequence>
<organism evidence="1 2">
    <name type="scientific">Branchiostoma belcheri</name>
    <name type="common">Amphioxus</name>
    <dbReference type="NCBI Taxonomy" id="7741"/>
    <lineage>
        <taxon>Eukaryota</taxon>
        <taxon>Metazoa</taxon>
        <taxon>Chordata</taxon>
        <taxon>Cephalochordata</taxon>
        <taxon>Leptocardii</taxon>
        <taxon>Amphioxiformes</taxon>
        <taxon>Branchiostomatidae</taxon>
        <taxon>Branchiostoma</taxon>
    </lineage>
</organism>
<accession>A0A6P4ZBJ6</accession>
<dbReference type="AlphaFoldDB" id="A0A6P4ZBJ6"/>
<reference evidence="2" key="1">
    <citation type="submission" date="2025-08" db="UniProtKB">
        <authorList>
            <consortium name="RefSeq"/>
        </authorList>
    </citation>
    <scope>IDENTIFICATION</scope>
    <source>
        <tissue evidence="2">Gonad</tissue>
    </source>
</reference>
<protein>
    <submittedName>
        <fullName evidence="2">Uncharacterized protein LOC109471968</fullName>
    </submittedName>
</protein>
<evidence type="ECO:0000313" key="2">
    <source>
        <dbReference type="RefSeq" id="XP_019627076.1"/>
    </source>
</evidence>
<dbReference type="KEGG" id="bbel:109471968"/>
<dbReference type="Proteomes" id="UP000515135">
    <property type="component" value="Unplaced"/>
</dbReference>
<evidence type="ECO:0000313" key="1">
    <source>
        <dbReference type="Proteomes" id="UP000515135"/>
    </source>
</evidence>
<dbReference type="RefSeq" id="XP_019627076.1">
    <property type="nucleotide sequence ID" value="XM_019771517.1"/>
</dbReference>
<dbReference type="GeneID" id="109471968"/>
<keyword evidence="1" id="KW-1185">Reference proteome</keyword>
<name>A0A6P4ZBJ6_BRABE</name>
<gene>
    <name evidence="2" type="primary">LOC109471968</name>
</gene>
<proteinExistence type="predicted"/>